<sequence>MTSRGAPLTVTAISAVDGRSTIECWQLEAPVQLSTVPGTEGGSTASLGPITSATLTTVPAGFDGGLHNAPRAQFVSFLSGLAHITVPGSDEEAVVEGGINGLIIAVDTPDVSKNGHRTIFPGNTPTAALELPFPEGKIPAHKVLHSGPCPAHRRPKSCSTSGSQ</sequence>
<dbReference type="AlphaFoldDB" id="A0A0F7ZT86"/>
<dbReference type="EMBL" id="KQ030543">
    <property type="protein sequence ID" value="KJZ72678.1"/>
    <property type="molecule type" value="Genomic_DNA"/>
</dbReference>
<reference evidence="1 2" key="1">
    <citation type="journal article" date="2014" name="Genome Biol. Evol.">
        <title>Comparative genomics and transcriptomics analyses reveal divergent lifestyle features of nematode endoparasitic fungus Hirsutella minnesotensis.</title>
        <authorList>
            <person name="Lai Y."/>
            <person name="Liu K."/>
            <person name="Zhang X."/>
            <person name="Zhang X."/>
            <person name="Li K."/>
            <person name="Wang N."/>
            <person name="Shu C."/>
            <person name="Wu Y."/>
            <person name="Wang C."/>
            <person name="Bushley K.E."/>
            <person name="Xiang M."/>
            <person name="Liu X."/>
        </authorList>
    </citation>
    <scope>NUCLEOTIDE SEQUENCE [LARGE SCALE GENOMIC DNA]</scope>
    <source>
        <strain evidence="1 2">3608</strain>
    </source>
</reference>
<organism evidence="1 2">
    <name type="scientific">Hirsutella minnesotensis 3608</name>
    <dbReference type="NCBI Taxonomy" id="1043627"/>
    <lineage>
        <taxon>Eukaryota</taxon>
        <taxon>Fungi</taxon>
        <taxon>Dikarya</taxon>
        <taxon>Ascomycota</taxon>
        <taxon>Pezizomycotina</taxon>
        <taxon>Sordariomycetes</taxon>
        <taxon>Hypocreomycetidae</taxon>
        <taxon>Hypocreales</taxon>
        <taxon>Ophiocordycipitaceae</taxon>
        <taxon>Hirsutella</taxon>
    </lineage>
</organism>
<name>A0A0F7ZT86_9HYPO</name>
<keyword evidence="2" id="KW-1185">Reference proteome</keyword>
<gene>
    <name evidence="1" type="ORF">HIM_07870</name>
</gene>
<accession>A0A0F7ZT86</accession>
<dbReference type="OrthoDB" id="3223416at2759"/>
<protein>
    <submittedName>
        <fullName evidence="1">Uncharacterized protein</fullName>
    </submittedName>
</protein>
<evidence type="ECO:0000313" key="1">
    <source>
        <dbReference type="EMBL" id="KJZ72678.1"/>
    </source>
</evidence>
<evidence type="ECO:0000313" key="2">
    <source>
        <dbReference type="Proteomes" id="UP000054481"/>
    </source>
</evidence>
<dbReference type="Proteomes" id="UP000054481">
    <property type="component" value="Unassembled WGS sequence"/>
</dbReference>
<proteinExistence type="predicted"/>